<proteinExistence type="predicted"/>
<dbReference type="InterPro" id="IPR058548">
    <property type="entry name" value="MlaB-like_STAS"/>
</dbReference>
<keyword evidence="3" id="KW-1185">Reference proteome</keyword>
<evidence type="ECO:0000313" key="3">
    <source>
        <dbReference type="Proteomes" id="UP001500483"/>
    </source>
</evidence>
<dbReference type="Pfam" id="PF13466">
    <property type="entry name" value="STAS_2"/>
    <property type="match status" value="1"/>
</dbReference>
<dbReference type="SUPFAM" id="SSF52091">
    <property type="entry name" value="SpoIIaa-like"/>
    <property type="match status" value="1"/>
</dbReference>
<organism evidence="2 3">
    <name type="scientific">Saccharopolyspora gregorii</name>
    <dbReference type="NCBI Taxonomy" id="33914"/>
    <lineage>
        <taxon>Bacteria</taxon>
        <taxon>Bacillati</taxon>
        <taxon>Actinomycetota</taxon>
        <taxon>Actinomycetes</taxon>
        <taxon>Pseudonocardiales</taxon>
        <taxon>Pseudonocardiaceae</taxon>
        <taxon>Saccharopolyspora</taxon>
    </lineage>
</organism>
<feature type="domain" description="STAS" evidence="1">
    <location>
        <begin position="16"/>
        <end position="95"/>
    </location>
</feature>
<dbReference type="InterPro" id="IPR036513">
    <property type="entry name" value="STAS_dom_sf"/>
</dbReference>
<sequence>MRAITPHLITNKPVPFTVRGDLAGAEVATLAERLWPHLLTAPPQTVVDLAVAGEIDPAGVDLLAAADAYAVHRGLRLRITGAAPAVRTALRAAGVEAFPAGGEVVPRRTSGRRPAEVPA</sequence>
<reference evidence="3" key="1">
    <citation type="journal article" date="2019" name="Int. J. Syst. Evol. Microbiol.">
        <title>The Global Catalogue of Microorganisms (GCM) 10K type strain sequencing project: providing services to taxonomists for standard genome sequencing and annotation.</title>
        <authorList>
            <consortium name="The Broad Institute Genomics Platform"/>
            <consortium name="The Broad Institute Genome Sequencing Center for Infectious Disease"/>
            <person name="Wu L."/>
            <person name="Ma J."/>
        </authorList>
    </citation>
    <scope>NUCLEOTIDE SEQUENCE [LARGE SCALE GENOMIC DNA]</scope>
    <source>
        <strain evidence="3">JCM 9687</strain>
    </source>
</reference>
<dbReference type="Proteomes" id="UP001500483">
    <property type="component" value="Unassembled WGS sequence"/>
</dbReference>
<protein>
    <recommendedName>
        <fullName evidence="1">STAS domain-containing protein</fullName>
    </recommendedName>
</protein>
<dbReference type="InterPro" id="IPR002645">
    <property type="entry name" value="STAS_dom"/>
</dbReference>
<evidence type="ECO:0000259" key="1">
    <source>
        <dbReference type="PROSITE" id="PS50801"/>
    </source>
</evidence>
<accession>A0ABP6RQH1</accession>
<dbReference type="PROSITE" id="PS50801">
    <property type="entry name" value="STAS"/>
    <property type="match status" value="1"/>
</dbReference>
<gene>
    <name evidence="2" type="ORF">GCM10020366_26770</name>
</gene>
<dbReference type="Gene3D" id="3.30.750.24">
    <property type="entry name" value="STAS domain"/>
    <property type="match status" value="1"/>
</dbReference>
<dbReference type="EMBL" id="BAAAYK010000038">
    <property type="protein sequence ID" value="GAA3357694.1"/>
    <property type="molecule type" value="Genomic_DNA"/>
</dbReference>
<comment type="caution">
    <text evidence="2">The sequence shown here is derived from an EMBL/GenBank/DDBJ whole genome shotgun (WGS) entry which is preliminary data.</text>
</comment>
<name>A0ABP6RQH1_9PSEU</name>
<evidence type="ECO:0000313" key="2">
    <source>
        <dbReference type="EMBL" id="GAA3357694.1"/>
    </source>
</evidence>